<protein>
    <recommendedName>
        <fullName evidence="2">PPM-type phosphatase domain-containing protein</fullName>
    </recommendedName>
</protein>
<feature type="compositionally biased region" description="Low complexity" evidence="1">
    <location>
        <begin position="17"/>
        <end position="34"/>
    </location>
</feature>
<dbReference type="SUPFAM" id="SSF81606">
    <property type="entry name" value="PP2C-like"/>
    <property type="match status" value="1"/>
</dbReference>
<dbReference type="GO" id="GO:0004722">
    <property type="term" value="F:protein serine/threonine phosphatase activity"/>
    <property type="evidence" value="ECO:0007669"/>
    <property type="project" value="InterPro"/>
</dbReference>
<dbReference type="PROSITE" id="PS51746">
    <property type="entry name" value="PPM_2"/>
    <property type="match status" value="1"/>
</dbReference>
<dbReference type="InterPro" id="IPR036457">
    <property type="entry name" value="PPM-type-like_dom_sf"/>
</dbReference>
<dbReference type="SMART" id="SM00332">
    <property type="entry name" value="PP2Cc"/>
    <property type="match status" value="1"/>
</dbReference>
<evidence type="ECO:0000313" key="3">
    <source>
        <dbReference type="EMBL" id="CAE0112368.1"/>
    </source>
</evidence>
<evidence type="ECO:0000259" key="2">
    <source>
        <dbReference type="PROSITE" id="PS51746"/>
    </source>
</evidence>
<feature type="region of interest" description="Disordered" evidence="1">
    <location>
        <begin position="415"/>
        <end position="470"/>
    </location>
</feature>
<accession>A0A7S3AR05</accession>
<feature type="region of interest" description="Disordered" evidence="1">
    <location>
        <begin position="75"/>
        <end position="111"/>
    </location>
</feature>
<feature type="region of interest" description="Disordered" evidence="1">
    <location>
        <begin position="1"/>
        <end position="62"/>
    </location>
</feature>
<dbReference type="PANTHER" id="PTHR47992">
    <property type="entry name" value="PROTEIN PHOSPHATASE"/>
    <property type="match status" value="1"/>
</dbReference>
<feature type="compositionally biased region" description="Acidic residues" evidence="1">
    <location>
        <begin position="457"/>
        <end position="470"/>
    </location>
</feature>
<evidence type="ECO:0000256" key="1">
    <source>
        <dbReference type="SAM" id="MobiDB-lite"/>
    </source>
</evidence>
<dbReference type="Gene3D" id="3.60.40.10">
    <property type="entry name" value="PPM-type phosphatase domain"/>
    <property type="match status" value="1"/>
</dbReference>
<gene>
    <name evidence="3" type="ORF">HERI1096_LOCUS13028</name>
</gene>
<dbReference type="InterPro" id="IPR001932">
    <property type="entry name" value="PPM-type_phosphatase-like_dom"/>
</dbReference>
<dbReference type="EMBL" id="HBHX01023445">
    <property type="protein sequence ID" value="CAE0112368.1"/>
    <property type="molecule type" value="Transcribed_RNA"/>
</dbReference>
<sequence>MGCASSKSNAEEPTGSAPEKANPMPAAAPAAAAPKVETTPDETPPAVQPTTSASTLDADEVRNQRMSVRYQAKELEERALRNSGRRSSAPFDKSRIGTHTRHGVMPGPRGSANAKINQDRGVLCWPFHGTLNEALLCVFDGHGPKGEKASEFCMTTLPEMLEADHAALAKDPVECLSRNIIKMDEMFLTGEHKNIAMSCGTTSNVLFMSGAEMWVACSGDSRAIKASRVGGKLIAQDLSNDHKPDLPLEQARIESKGGTVTPSGPNGRPSRVWANGRVGLAMSRSIGDGECKGCGVIPDPEIQKFTIAPPKSETGDGDLFVIVASDGVWEFISSQEAAEIIAGTEHASNACEVLVQEAAERWRKEEGNYRDDITAIVTFLPFLEADGDEASADDVHFDVDATYINVGAPGISKMASGEMSPPVKGTTAPVAASSTESDEDEGFARRRLSVTNHFGDNDDDWESLGDDVEV</sequence>
<proteinExistence type="predicted"/>
<reference evidence="3" key="1">
    <citation type="submission" date="2021-01" db="EMBL/GenBank/DDBJ databases">
        <authorList>
            <person name="Corre E."/>
            <person name="Pelletier E."/>
            <person name="Niang G."/>
            <person name="Scheremetjew M."/>
            <person name="Finn R."/>
            <person name="Kale V."/>
            <person name="Holt S."/>
            <person name="Cochrane G."/>
            <person name="Meng A."/>
            <person name="Brown T."/>
            <person name="Cohen L."/>
        </authorList>
    </citation>
    <scope>NUCLEOTIDE SEQUENCE</scope>
    <source>
        <strain evidence="3">CCMP281</strain>
    </source>
</reference>
<feature type="domain" description="PPM-type phosphatase" evidence="2">
    <location>
        <begin position="101"/>
        <end position="380"/>
    </location>
</feature>
<organism evidence="3">
    <name type="scientific">Haptolina ericina</name>
    <dbReference type="NCBI Taxonomy" id="156174"/>
    <lineage>
        <taxon>Eukaryota</taxon>
        <taxon>Haptista</taxon>
        <taxon>Haptophyta</taxon>
        <taxon>Prymnesiophyceae</taxon>
        <taxon>Prymnesiales</taxon>
        <taxon>Prymnesiaceae</taxon>
        <taxon>Haptolina</taxon>
    </lineage>
</organism>
<dbReference type="CDD" id="cd00143">
    <property type="entry name" value="PP2Cc"/>
    <property type="match status" value="1"/>
</dbReference>
<dbReference type="Pfam" id="PF00481">
    <property type="entry name" value="PP2C"/>
    <property type="match status" value="1"/>
</dbReference>
<dbReference type="InterPro" id="IPR015655">
    <property type="entry name" value="PP2C"/>
</dbReference>
<dbReference type="AlphaFoldDB" id="A0A7S3AR05"/>
<name>A0A7S3AR05_9EUKA</name>